<sequence length="163" mass="18678">MKLKSILLAALTGAVLMTAQTAAAAPVIPKSFLETVDYGNEFELGAVRSTLSNQFNMGYIGNSDDPAGWDFDWYSYTNTTDRYQRVESWLYVPAGYDYEFLEGAYRPRGDSERIGQYRRYISYLSPGQTIVRGVTEWDYPYKTSKTKNYVFWVLAEPYDLSSR</sequence>
<name>A0ABS7BWS1_9BACL</name>
<gene>
    <name evidence="2" type="ORF">K0U00_03505</name>
</gene>
<accession>A0ABS7BWS1</accession>
<organism evidence="2 3">
    <name type="scientific">Paenibacillus sepulcri</name>
    <dbReference type="NCBI Taxonomy" id="359917"/>
    <lineage>
        <taxon>Bacteria</taxon>
        <taxon>Bacillati</taxon>
        <taxon>Bacillota</taxon>
        <taxon>Bacilli</taxon>
        <taxon>Bacillales</taxon>
        <taxon>Paenibacillaceae</taxon>
        <taxon>Paenibacillus</taxon>
    </lineage>
</organism>
<keyword evidence="3" id="KW-1185">Reference proteome</keyword>
<dbReference type="EMBL" id="JAHZIK010000041">
    <property type="protein sequence ID" value="MBW7453105.1"/>
    <property type="molecule type" value="Genomic_DNA"/>
</dbReference>
<dbReference type="Proteomes" id="UP001519887">
    <property type="component" value="Unassembled WGS sequence"/>
</dbReference>
<protein>
    <submittedName>
        <fullName evidence="2">Uncharacterized protein</fullName>
    </submittedName>
</protein>
<reference evidence="2 3" key="1">
    <citation type="submission" date="2021-07" db="EMBL/GenBank/DDBJ databases">
        <title>Paenibacillus radiodurans sp. nov., isolated from the southeastern edge of Tengger Desert.</title>
        <authorList>
            <person name="Zhang G."/>
        </authorList>
    </citation>
    <scope>NUCLEOTIDE SEQUENCE [LARGE SCALE GENOMIC DNA]</scope>
    <source>
        <strain evidence="2 3">CCM 7311</strain>
    </source>
</reference>
<keyword evidence="1" id="KW-0732">Signal</keyword>
<evidence type="ECO:0000256" key="1">
    <source>
        <dbReference type="SAM" id="SignalP"/>
    </source>
</evidence>
<evidence type="ECO:0000313" key="3">
    <source>
        <dbReference type="Proteomes" id="UP001519887"/>
    </source>
</evidence>
<feature type="signal peptide" evidence="1">
    <location>
        <begin position="1"/>
        <end position="24"/>
    </location>
</feature>
<dbReference type="RefSeq" id="WP_210039792.1">
    <property type="nucleotide sequence ID" value="NZ_JBHLVU010000008.1"/>
</dbReference>
<comment type="caution">
    <text evidence="2">The sequence shown here is derived from an EMBL/GenBank/DDBJ whole genome shotgun (WGS) entry which is preliminary data.</text>
</comment>
<proteinExistence type="predicted"/>
<evidence type="ECO:0000313" key="2">
    <source>
        <dbReference type="EMBL" id="MBW7453105.1"/>
    </source>
</evidence>
<feature type="chain" id="PRO_5046077419" evidence="1">
    <location>
        <begin position="25"/>
        <end position="163"/>
    </location>
</feature>